<evidence type="ECO:0000313" key="1">
    <source>
        <dbReference type="EMBL" id="VDN23547.1"/>
    </source>
</evidence>
<sequence length="199" mass="23083">MCPSTVAAEKAAIAYCFAAIIDLFLRLAKAQIEENYALDKKIRTKYIWAHAGISNDSVQMNLFHMQSCKIPICFIKATHEEGIVRLEAECIVDNENLMDIKKIPMHNIAEEAANVLTEPSARITDLIEQFKKETAFYGEETRRYIRDDYDRCKIFRSTQISKIARIYSEMHPESIYPHVHTYEDVDNLNFGVYHFFVHP</sequence>
<reference evidence="3" key="1">
    <citation type="submission" date="2016-06" db="UniProtKB">
        <authorList>
            <consortium name="WormBaseParasite"/>
        </authorList>
    </citation>
    <scope>IDENTIFICATION</scope>
</reference>
<proteinExistence type="predicted"/>
<dbReference type="WBParaSite" id="GPUH_0001410701-mRNA-1">
    <property type="protein sequence ID" value="GPUH_0001410701-mRNA-1"/>
    <property type="gene ID" value="GPUH_0001410701"/>
</dbReference>
<keyword evidence="2" id="KW-1185">Reference proteome</keyword>
<accession>A0A183DZF1</accession>
<evidence type="ECO:0000313" key="2">
    <source>
        <dbReference type="Proteomes" id="UP000271098"/>
    </source>
</evidence>
<name>A0A183DZF1_9BILA</name>
<reference evidence="1 2" key="2">
    <citation type="submission" date="2018-11" db="EMBL/GenBank/DDBJ databases">
        <authorList>
            <consortium name="Pathogen Informatics"/>
        </authorList>
    </citation>
    <scope>NUCLEOTIDE SEQUENCE [LARGE SCALE GENOMIC DNA]</scope>
</reference>
<evidence type="ECO:0000313" key="3">
    <source>
        <dbReference type="WBParaSite" id="GPUH_0001410701-mRNA-1"/>
    </source>
</evidence>
<protein>
    <submittedName>
        <fullName evidence="3">Glycos_transf_1 domain-containing protein</fullName>
    </submittedName>
</protein>
<dbReference type="EMBL" id="UYRT01080874">
    <property type="protein sequence ID" value="VDN23547.1"/>
    <property type="molecule type" value="Genomic_DNA"/>
</dbReference>
<gene>
    <name evidence="1" type="ORF">GPUH_LOCUS14092</name>
</gene>
<dbReference type="Proteomes" id="UP000271098">
    <property type="component" value="Unassembled WGS sequence"/>
</dbReference>
<organism evidence="3">
    <name type="scientific">Gongylonema pulchrum</name>
    <dbReference type="NCBI Taxonomy" id="637853"/>
    <lineage>
        <taxon>Eukaryota</taxon>
        <taxon>Metazoa</taxon>
        <taxon>Ecdysozoa</taxon>
        <taxon>Nematoda</taxon>
        <taxon>Chromadorea</taxon>
        <taxon>Rhabditida</taxon>
        <taxon>Spirurina</taxon>
        <taxon>Spiruromorpha</taxon>
        <taxon>Spiruroidea</taxon>
        <taxon>Gongylonematidae</taxon>
        <taxon>Gongylonema</taxon>
    </lineage>
</organism>
<dbReference type="AlphaFoldDB" id="A0A183DZF1"/>